<dbReference type="Proteomes" id="UP001501585">
    <property type="component" value="Unassembled WGS sequence"/>
</dbReference>
<proteinExistence type="predicted"/>
<evidence type="ECO:0000313" key="5">
    <source>
        <dbReference type="Proteomes" id="UP001501585"/>
    </source>
</evidence>
<feature type="coiled-coil region" evidence="1">
    <location>
        <begin position="107"/>
        <end position="159"/>
    </location>
</feature>
<evidence type="ECO:0000256" key="2">
    <source>
        <dbReference type="SAM" id="MobiDB-lite"/>
    </source>
</evidence>
<name>A0ABN2S8H8_9ACTN</name>
<keyword evidence="3" id="KW-0812">Transmembrane</keyword>
<feature type="transmembrane region" description="Helical" evidence="3">
    <location>
        <begin position="60"/>
        <end position="80"/>
    </location>
</feature>
<evidence type="ECO:0000313" key="4">
    <source>
        <dbReference type="EMBL" id="GAA1982341.1"/>
    </source>
</evidence>
<accession>A0ABN2S8H8</accession>
<keyword evidence="3" id="KW-1133">Transmembrane helix</keyword>
<organism evidence="4 5">
    <name type="scientific">Nocardiopsis rhodophaea</name>
    <dbReference type="NCBI Taxonomy" id="280238"/>
    <lineage>
        <taxon>Bacteria</taxon>
        <taxon>Bacillati</taxon>
        <taxon>Actinomycetota</taxon>
        <taxon>Actinomycetes</taxon>
        <taxon>Streptosporangiales</taxon>
        <taxon>Nocardiopsidaceae</taxon>
        <taxon>Nocardiopsis</taxon>
    </lineage>
</organism>
<comment type="caution">
    <text evidence="4">The sequence shown here is derived from an EMBL/GenBank/DDBJ whole genome shotgun (WGS) entry which is preliminary data.</text>
</comment>
<evidence type="ECO:0000256" key="1">
    <source>
        <dbReference type="SAM" id="Coils"/>
    </source>
</evidence>
<protein>
    <recommendedName>
        <fullName evidence="6">Type VII secretion protein EccE</fullName>
    </recommendedName>
</protein>
<feature type="region of interest" description="Disordered" evidence="2">
    <location>
        <begin position="640"/>
        <end position="679"/>
    </location>
</feature>
<keyword evidence="1" id="KW-0175">Coiled coil</keyword>
<feature type="transmembrane region" description="Helical" evidence="3">
    <location>
        <begin position="86"/>
        <end position="107"/>
    </location>
</feature>
<evidence type="ECO:0008006" key="6">
    <source>
        <dbReference type="Google" id="ProtNLM"/>
    </source>
</evidence>
<gene>
    <name evidence="4" type="ORF">GCM10009799_04310</name>
</gene>
<dbReference type="EMBL" id="BAAAPC010000002">
    <property type="protein sequence ID" value="GAA1982341.1"/>
    <property type="molecule type" value="Genomic_DNA"/>
</dbReference>
<sequence>MAAPRSGVQTGLTYIGWRHELLVPDPGPAPRRPAPPESVAITEEWRAAQWRHEARTNRPLTALLALLALVAVVCVGLWPMRILPGLVALGLCLACLAMAVPIVVALLQSRQAMAERLRREEARLAEEQERLDAEQRERLEEHARQYAEWQTRQRAFEAQPRWYGVRVPENAGTMVVAGGTDAGWSALLTTIGASRLRSGRDLTVVDLSGRALARDLMALVKRCGITPRIRVLPAGLQRLHLGTDLDGAQRARILSSVASALDPKADIDIDEMLLLQILEVVGPGASVSAVIGGLRALADPGEGAAVRSDPALMLLSPEQRAEVRARCGADRSVMERAWELERHIAPFEGIGTRCGDEPYAQIKVIATDRAAGDVSTRAYGTYAVAALRELLELRSRGPHNERRAPRPWANTIVVCGADVLPAAEIDRLIGAASWSGVGLVLMIREVGERTAHRLAAPGVFPVLMRQPTSASAARAASWLATGRVAASAAAGAAAEKAGVGEAGDVEALAASNGHRVAVRLRMHQLTEVIGEALNDTVGGGYVAEDSEGVTAPVPVRTAAPPVTPLNLAKNMRVATAWGRATTQAAEIGETDGTGPVSDYQLDPHGLRTLPPTAMVVPGDAGPVLTDANPGILTLPTATLSTVEESRGEPARPLAPPTADPGAAHPNVGPPPERLDWRAV</sequence>
<keyword evidence="5" id="KW-1185">Reference proteome</keyword>
<keyword evidence="3" id="KW-0472">Membrane</keyword>
<dbReference type="RefSeq" id="WP_344159800.1">
    <property type="nucleotide sequence ID" value="NZ_BAAAPC010000002.1"/>
</dbReference>
<evidence type="ECO:0000256" key="3">
    <source>
        <dbReference type="SAM" id="Phobius"/>
    </source>
</evidence>
<reference evidence="4 5" key="1">
    <citation type="journal article" date="2019" name="Int. J. Syst. Evol. Microbiol.">
        <title>The Global Catalogue of Microorganisms (GCM) 10K type strain sequencing project: providing services to taxonomists for standard genome sequencing and annotation.</title>
        <authorList>
            <consortium name="The Broad Institute Genomics Platform"/>
            <consortium name="The Broad Institute Genome Sequencing Center for Infectious Disease"/>
            <person name="Wu L."/>
            <person name="Ma J."/>
        </authorList>
    </citation>
    <scope>NUCLEOTIDE SEQUENCE [LARGE SCALE GENOMIC DNA]</scope>
    <source>
        <strain evidence="4 5">JCM 15313</strain>
    </source>
</reference>